<feature type="region of interest" description="Disordered" evidence="1">
    <location>
        <begin position="74"/>
        <end position="116"/>
    </location>
</feature>
<dbReference type="AlphaFoldDB" id="B0C2E6"/>
<dbReference type="Pfam" id="PF26309">
    <property type="entry name" value="DUF8082"/>
    <property type="match status" value="1"/>
</dbReference>
<dbReference type="HOGENOM" id="CLU_1465202_0_0_3"/>
<dbReference type="EMBL" id="CP000828">
    <property type="protein sequence ID" value="ABW29736.1"/>
    <property type="molecule type" value="Genomic_DNA"/>
</dbReference>
<accession>B0C2E6</accession>
<evidence type="ECO:0000259" key="2">
    <source>
        <dbReference type="Pfam" id="PF26309"/>
    </source>
</evidence>
<feature type="domain" description="DUF8082" evidence="2">
    <location>
        <begin position="127"/>
        <end position="183"/>
    </location>
</feature>
<dbReference type="eggNOG" id="COG0515">
    <property type="taxonomic scope" value="Bacteria"/>
</dbReference>
<protein>
    <recommendedName>
        <fullName evidence="2">DUF8082 domain-containing protein</fullName>
    </recommendedName>
</protein>
<dbReference type="Proteomes" id="UP000000268">
    <property type="component" value="Chromosome"/>
</dbReference>
<proteinExistence type="predicted"/>
<dbReference type="RefSeq" id="WP_012165019.1">
    <property type="nucleotide sequence ID" value="NC_009925.1"/>
</dbReference>
<name>B0C2E6_ACAM1</name>
<feature type="compositionally biased region" description="Pro residues" evidence="1">
    <location>
        <begin position="96"/>
        <end position="111"/>
    </location>
</feature>
<keyword evidence="4" id="KW-1185">Reference proteome</keyword>
<dbReference type="InterPro" id="IPR058395">
    <property type="entry name" value="DUF8082"/>
</dbReference>
<evidence type="ECO:0000313" key="3">
    <source>
        <dbReference type="EMBL" id="ABW29736.1"/>
    </source>
</evidence>
<reference evidence="3 4" key="1">
    <citation type="journal article" date="2008" name="Proc. Natl. Acad. Sci. U.S.A.">
        <title>Niche adaptation and genome expansion in the chlorophyll d-producing cyanobacterium Acaryochloris marina.</title>
        <authorList>
            <person name="Swingley W.D."/>
            <person name="Chen M."/>
            <person name="Cheung P.C."/>
            <person name="Conrad A.L."/>
            <person name="Dejesa L.C."/>
            <person name="Hao J."/>
            <person name="Honchak B.M."/>
            <person name="Karbach L.E."/>
            <person name="Kurdoglu A."/>
            <person name="Lahiri S."/>
            <person name="Mastrian S.D."/>
            <person name="Miyashita H."/>
            <person name="Page L."/>
            <person name="Ramakrishna P."/>
            <person name="Satoh S."/>
            <person name="Sattley W.M."/>
            <person name="Shimada Y."/>
            <person name="Taylor H.L."/>
            <person name="Tomo T."/>
            <person name="Tsuchiya T."/>
            <person name="Wang Z.T."/>
            <person name="Raymond J."/>
            <person name="Mimuro M."/>
            <person name="Blankenship R.E."/>
            <person name="Touchman J.W."/>
        </authorList>
    </citation>
    <scope>NUCLEOTIDE SEQUENCE [LARGE SCALE GENOMIC DNA]</scope>
    <source>
        <strain evidence="4">MBIC 11017</strain>
    </source>
</reference>
<evidence type="ECO:0000313" key="4">
    <source>
        <dbReference type="Proteomes" id="UP000000268"/>
    </source>
</evidence>
<organism evidence="3 4">
    <name type="scientific">Acaryochloris marina (strain MBIC 11017)</name>
    <dbReference type="NCBI Taxonomy" id="329726"/>
    <lineage>
        <taxon>Bacteria</taxon>
        <taxon>Bacillati</taxon>
        <taxon>Cyanobacteriota</taxon>
        <taxon>Cyanophyceae</taxon>
        <taxon>Acaryochloridales</taxon>
        <taxon>Acaryochloridaceae</taxon>
        <taxon>Acaryochloris</taxon>
    </lineage>
</organism>
<dbReference type="KEGG" id="amr:AM1_4764"/>
<gene>
    <name evidence="3" type="ordered locus">AM1_4764</name>
</gene>
<sequence length="184" mass="20378">MSIIQSTDLEARGLLNDQSSALQIKGKWFRPGPAFTKSLLQTALEFCEDARNQGRQYLLIEFPTYFMAWQRIRPKKSTSPSQKPPASPQAISSQTSPPPKPTAQPSPPTEPPDLSTKATLASVNRIFINRCKTELAIHVGPMADFLTEQILKQSPQLSPQQLIDALAQQIPDPQAALAFRKTLE</sequence>
<dbReference type="STRING" id="329726.AM1_4764"/>
<dbReference type="OrthoDB" id="585088at2"/>
<evidence type="ECO:0000256" key="1">
    <source>
        <dbReference type="SAM" id="MobiDB-lite"/>
    </source>
</evidence>